<name>A0A1M7Y142_9BACT</name>
<evidence type="ECO:0000259" key="1">
    <source>
        <dbReference type="Pfam" id="PF01494"/>
    </source>
</evidence>
<dbReference type="SUPFAM" id="SSF51905">
    <property type="entry name" value="FAD/NAD(P)-binding domain"/>
    <property type="match status" value="1"/>
</dbReference>
<evidence type="ECO:0000313" key="2">
    <source>
        <dbReference type="EMBL" id="SHO45393.1"/>
    </source>
</evidence>
<sequence length="343" mass="38222">MHYTVVIAGAGPAGLACAKILAENRFDVLVLERKPVVGPKVCAGGITWSGLINRIPGQLEEKRFLSQQIHTRLQNAKITEQEPIVATVNRQKLGQHMARRALHSGAKIKTSCQIQTINQNSLVCLDRQSHAKSTITFDYLVGADGSSSLVRRFLGLDIEKMGIGINYQIHRHLHQMEWHLSRKYFGSGYGWIFPHSETASIGAYADRRSLSAQQLKSGLLAWAATRGFDLSRYKASAEYINYDYRGWKFNNIFLAGDAAGFASGLTGEGIYPAIVSGEYIARHIAELPDNMKNFKRLIRMQKLHSRLATLAFRSGVFSELIAESVTFGLRTGLVNFRKLEMAH</sequence>
<feature type="domain" description="FAD-binding" evidence="1">
    <location>
        <begin position="3"/>
        <end position="286"/>
    </location>
</feature>
<dbReference type="PRINTS" id="PR00420">
    <property type="entry name" value="RNGMNOXGNASE"/>
</dbReference>
<dbReference type="RefSeq" id="WP_073612420.1">
    <property type="nucleotide sequence ID" value="NZ_FRFE01000004.1"/>
</dbReference>
<dbReference type="OrthoDB" id="9799983at2"/>
<dbReference type="Pfam" id="PF01494">
    <property type="entry name" value="FAD_binding_3"/>
    <property type="match status" value="1"/>
</dbReference>
<keyword evidence="3" id="KW-1185">Reference proteome</keyword>
<dbReference type="EMBL" id="FRFE01000004">
    <property type="protein sequence ID" value="SHO45393.1"/>
    <property type="molecule type" value="Genomic_DNA"/>
</dbReference>
<dbReference type="Gene3D" id="3.50.50.60">
    <property type="entry name" value="FAD/NAD(P)-binding domain"/>
    <property type="match status" value="1"/>
</dbReference>
<gene>
    <name evidence="2" type="ORF">SAMN02745220_01069</name>
</gene>
<dbReference type="STRING" id="1121416.SAMN02745220_01069"/>
<evidence type="ECO:0000313" key="3">
    <source>
        <dbReference type="Proteomes" id="UP000184603"/>
    </source>
</evidence>
<accession>A0A1M7Y142</accession>
<dbReference type="PANTHER" id="PTHR42685">
    <property type="entry name" value="GERANYLGERANYL DIPHOSPHATE REDUCTASE"/>
    <property type="match status" value="1"/>
</dbReference>
<dbReference type="PANTHER" id="PTHR42685:SF22">
    <property type="entry name" value="CONDITIONED MEDIUM FACTOR RECEPTOR 1"/>
    <property type="match status" value="1"/>
</dbReference>
<protein>
    <submittedName>
        <fullName evidence="2">Geranylgeranyl reductase</fullName>
    </submittedName>
</protein>
<dbReference type="AlphaFoldDB" id="A0A1M7Y142"/>
<dbReference type="GO" id="GO:0071949">
    <property type="term" value="F:FAD binding"/>
    <property type="evidence" value="ECO:0007669"/>
    <property type="project" value="InterPro"/>
</dbReference>
<organism evidence="2 3">
    <name type="scientific">Desulfopila aestuarii DSM 18488</name>
    <dbReference type="NCBI Taxonomy" id="1121416"/>
    <lineage>
        <taxon>Bacteria</taxon>
        <taxon>Pseudomonadati</taxon>
        <taxon>Thermodesulfobacteriota</taxon>
        <taxon>Desulfobulbia</taxon>
        <taxon>Desulfobulbales</taxon>
        <taxon>Desulfocapsaceae</taxon>
        <taxon>Desulfopila</taxon>
    </lineage>
</organism>
<proteinExistence type="predicted"/>
<dbReference type="InterPro" id="IPR036188">
    <property type="entry name" value="FAD/NAD-bd_sf"/>
</dbReference>
<dbReference type="InterPro" id="IPR050407">
    <property type="entry name" value="Geranylgeranyl_reductase"/>
</dbReference>
<reference evidence="2 3" key="1">
    <citation type="submission" date="2016-12" db="EMBL/GenBank/DDBJ databases">
        <authorList>
            <person name="Song W.-J."/>
            <person name="Kurnit D.M."/>
        </authorList>
    </citation>
    <scope>NUCLEOTIDE SEQUENCE [LARGE SCALE GENOMIC DNA]</scope>
    <source>
        <strain evidence="2 3">DSM 18488</strain>
    </source>
</reference>
<dbReference type="InterPro" id="IPR002938">
    <property type="entry name" value="FAD-bd"/>
</dbReference>
<dbReference type="Proteomes" id="UP000184603">
    <property type="component" value="Unassembled WGS sequence"/>
</dbReference>